<sequence length="235" mass="25807">MHAVSEYSTIHTIQDEVCNGNYGCAVYSHPGASDRLSAAVHGGEAANSYDASDSITYIYNGRRQPFVQLGDLVGNLERLAGAASSAHSALHGAQALQYLNATDEAASRALFNPMQPTSLDLAIFDQRDHVLYNTVTVLLPLIQQFFFLTKFGKIANSFGIYTRPRSSHFGIAQLITSIFCTFLSSFGVASYPWTSQENWEVDPGKFVLTWITFWLYMHVNICVFDAATALFPAGV</sequence>
<comment type="caution">
    <text evidence="3">The sequence shown here is derived from an EMBL/GenBank/DDBJ whole genome shotgun (WGS) entry which is preliminary data.</text>
</comment>
<organism evidence="3 4">
    <name type="scientific">Lachnellula suecica</name>
    <dbReference type="NCBI Taxonomy" id="602035"/>
    <lineage>
        <taxon>Eukaryota</taxon>
        <taxon>Fungi</taxon>
        <taxon>Dikarya</taxon>
        <taxon>Ascomycota</taxon>
        <taxon>Pezizomycotina</taxon>
        <taxon>Leotiomycetes</taxon>
        <taxon>Helotiales</taxon>
        <taxon>Lachnaceae</taxon>
        <taxon>Lachnellula</taxon>
    </lineage>
</organism>
<keyword evidence="4" id="KW-1185">Reference proteome</keyword>
<dbReference type="OrthoDB" id="2140105at2759"/>
<feature type="transmembrane region" description="Helical" evidence="1">
    <location>
        <begin position="130"/>
        <end position="148"/>
    </location>
</feature>
<evidence type="ECO:0000313" key="3">
    <source>
        <dbReference type="EMBL" id="TVY75804.1"/>
    </source>
</evidence>
<dbReference type="InterPro" id="IPR022703">
    <property type="entry name" value="DUF3533"/>
</dbReference>
<dbReference type="GO" id="GO:0016020">
    <property type="term" value="C:membrane"/>
    <property type="evidence" value="ECO:0007669"/>
    <property type="project" value="TreeGrafter"/>
</dbReference>
<keyword evidence="1" id="KW-0812">Transmembrane</keyword>
<dbReference type="InterPro" id="IPR053001">
    <property type="entry name" value="MNNG_permease-like"/>
</dbReference>
<protein>
    <recommendedName>
        <fullName evidence="2">DUF3533 domain-containing protein</fullName>
    </recommendedName>
</protein>
<evidence type="ECO:0000313" key="4">
    <source>
        <dbReference type="Proteomes" id="UP000469558"/>
    </source>
</evidence>
<feature type="transmembrane region" description="Helical" evidence="1">
    <location>
        <begin position="213"/>
        <end position="233"/>
    </location>
</feature>
<name>A0A8T9C1C1_9HELO</name>
<dbReference type="Proteomes" id="UP000469558">
    <property type="component" value="Unassembled WGS sequence"/>
</dbReference>
<feature type="domain" description="DUF3533" evidence="2">
    <location>
        <begin position="4"/>
        <end position="231"/>
    </location>
</feature>
<evidence type="ECO:0000256" key="1">
    <source>
        <dbReference type="SAM" id="Phobius"/>
    </source>
</evidence>
<proteinExistence type="predicted"/>
<dbReference type="PANTHER" id="PTHR34814">
    <property type="entry name" value="NITROSOGUANIDINE RESISTANCE PROTEIN SNG1"/>
    <property type="match status" value="1"/>
</dbReference>
<reference evidence="3 4" key="1">
    <citation type="submission" date="2018-05" db="EMBL/GenBank/DDBJ databases">
        <title>Genome sequencing and assembly of the regulated plant pathogen Lachnellula willkommii and related sister species for the development of diagnostic species identification markers.</title>
        <authorList>
            <person name="Giroux E."/>
            <person name="Bilodeau G."/>
        </authorList>
    </citation>
    <scope>NUCLEOTIDE SEQUENCE [LARGE SCALE GENOMIC DNA]</scope>
    <source>
        <strain evidence="3 4">CBS 268.59</strain>
    </source>
</reference>
<dbReference type="Pfam" id="PF12051">
    <property type="entry name" value="DUF3533"/>
    <property type="match status" value="1"/>
</dbReference>
<feature type="transmembrane region" description="Helical" evidence="1">
    <location>
        <begin position="169"/>
        <end position="193"/>
    </location>
</feature>
<keyword evidence="1" id="KW-1133">Transmembrane helix</keyword>
<evidence type="ECO:0000259" key="2">
    <source>
        <dbReference type="Pfam" id="PF12051"/>
    </source>
</evidence>
<gene>
    <name evidence="3" type="ORF">LSUE1_G004763</name>
</gene>
<accession>A0A8T9C1C1</accession>
<dbReference type="EMBL" id="QGMK01000947">
    <property type="protein sequence ID" value="TVY75804.1"/>
    <property type="molecule type" value="Genomic_DNA"/>
</dbReference>
<dbReference type="AlphaFoldDB" id="A0A8T9C1C1"/>
<keyword evidence="1" id="KW-0472">Membrane</keyword>
<dbReference type="PANTHER" id="PTHR34814:SF2">
    <property type="entry name" value="DUF3533 DOMAIN-CONTAINING PROTEIN"/>
    <property type="match status" value="1"/>
</dbReference>